<dbReference type="KEGG" id="nps:KRR39_12615"/>
<dbReference type="GO" id="GO:0004518">
    <property type="term" value="F:nuclease activity"/>
    <property type="evidence" value="ECO:0007669"/>
    <property type="project" value="InterPro"/>
</dbReference>
<dbReference type="InterPro" id="IPR002071">
    <property type="entry name" value="Thermonucl_AS"/>
</dbReference>
<organism evidence="3 4">
    <name type="scientific">Nocardioides panacis</name>
    <dbReference type="NCBI Taxonomy" id="2849501"/>
    <lineage>
        <taxon>Bacteria</taxon>
        <taxon>Bacillati</taxon>
        <taxon>Actinomycetota</taxon>
        <taxon>Actinomycetes</taxon>
        <taxon>Propionibacteriales</taxon>
        <taxon>Nocardioidaceae</taxon>
        <taxon>Nocardioides</taxon>
    </lineage>
</organism>
<dbReference type="Pfam" id="PF00565">
    <property type="entry name" value="SNase"/>
    <property type="match status" value="1"/>
</dbReference>
<evidence type="ECO:0000313" key="3">
    <source>
        <dbReference type="EMBL" id="QWZ06438.1"/>
    </source>
</evidence>
<accession>A0A975SW52</accession>
<evidence type="ECO:0000256" key="1">
    <source>
        <dbReference type="SAM" id="SignalP"/>
    </source>
</evidence>
<feature type="chain" id="PRO_5037938310" evidence="1">
    <location>
        <begin position="34"/>
        <end position="236"/>
    </location>
</feature>
<gene>
    <name evidence="3" type="ORF">KRR39_12615</name>
</gene>
<dbReference type="InterPro" id="IPR008613">
    <property type="entry name" value="Excalibur_Ca-bd_domain"/>
</dbReference>
<dbReference type="PROSITE" id="PS01123">
    <property type="entry name" value="TNASE_1"/>
    <property type="match status" value="1"/>
</dbReference>
<proteinExistence type="predicted"/>
<dbReference type="InterPro" id="IPR016071">
    <property type="entry name" value="Staphylococal_nuclease_OB-fold"/>
</dbReference>
<dbReference type="PROSITE" id="PS50830">
    <property type="entry name" value="TNASE_3"/>
    <property type="match status" value="1"/>
</dbReference>
<feature type="domain" description="TNase-like" evidence="2">
    <location>
        <begin position="99"/>
        <end position="234"/>
    </location>
</feature>
<sequence>MLVRRHYAVPVLVLALLVAASVLLGLGAAPAGAVTDRDCGDFATQAAAQTFFLAHSPGSDPHRLDADGDGIACDSNPCPCSTRRTSPAGAAAAAVRATVVQHARVASVADGDTVDVHLVGGAYRRVRLVGIDTPEVYGGVQCGGPEASAAMKRMLPVSTRVRLVSDPTQASVDRYGRLLRYVSRVSDGRQVNRAQVYLGNARVYVYGGVPFQRTHEFRVAQAAAKAAPRGLWRTCR</sequence>
<evidence type="ECO:0000259" key="2">
    <source>
        <dbReference type="PROSITE" id="PS50830"/>
    </source>
</evidence>
<reference evidence="3" key="1">
    <citation type="submission" date="2021-06" db="EMBL/GenBank/DDBJ databases">
        <title>Complete genome sequence of Nocardioides sp. G188.</title>
        <authorList>
            <person name="Im W.-T."/>
        </authorList>
    </citation>
    <scope>NUCLEOTIDE SEQUENCE</scope>
    <source>
        <strain evidence="3">G188</strain>
    </source>
</reference>
<protein>
    <submittedName>
        <fullName evidence="3">Thermonuclease family protein</fullName>
    </submittedName>
</protein>
<dbReference type="Proteomes" id="UP000683575">
    <property type="component" value="Chromosome"/>
</dbReference>
<evidence type="ECO:0000313" key="4">
    <source>
        <dbReference type="Proteomes" id="UP000683575"/>
    </source>
</evidence>
<dbReference type="Pfam" id="PF05901">
    <property type="entry name" value="Excalibur"/>
    <property type="match status" value="1"/>
</dbReference>
<feature type="signal peptide" evidence="1">
    <location>
        <begin position="1"/>
        <end position="33"/>
    </location>
</feature>
<dbReference type="SMART" id="SM00318">
    <property type="entry name" value="SNc"/>
    <property type="match status" value="1"/>
</dbReference>
<dbReference type="GO" id="GO:0003676">
    <property type="term" value="F:nucleic acid binding"/>
    <property type="evidence" value="ECO:0007669"/>
    <property type="project" value="InterPro"/>
</dbReference>
<dbReference type="AlphaFoldDB" id="A0A975SW52"/>
<keyword evidence="1" id="KW-0732">Signal</keyword>
<dbReference type="RefSeq" id="WP_216937354.1">
    <property type="nucleotide sequence ID" value="NZ_CP077062.1"/>
</dbReference>
<dbReference type="EMBL" id="CP077062">
    <property type="protein sequence ID" value="QWZ06438.1"/>
    <property type="molecule type" value="Genomic_DNA"/>
</dbReference>
<keyword evidence="4" id="KW-1185">Reference proteome</keyword>
<name>A0A975SW52_9ACTN</name>